<sequence>MSAPDSPIKVAFVGYGYTHRTFHLPAILLCPEFIVHAFVQRKEFPIDKRTGLPGPSCVDDYPNAKRYASMEAMLKDDEVELVVVVVAGESHAELCIQALEAGKNVIVEKPFCMSSAEADKVLAAAEKSGKLLSVFQSRRYDSCFRTVNKIVKSGVLGTITSAQIRYDLNNAAWARTSTDPGYTPGQGIMFGIGSHSIDQALELFGLPSHITGFYRALRGIESKTDDTFMIVMRYDHTHPELQVIVGTELVSVLPRQLRYFVRGREGSYVKFGEDPQEEQRSNGMKLGDERLGVEEEDRWGLLSTKTKVNENQVLEKELWGGDVWTGKVESETGSGADYYRDLAKALRGKGPLVVDPKQSRDGLRIMELARESYDTDRTLEFD</sequence>
<dbReference type="PANTHER" id="PTHR43708:SF5">
    <property type="entry name" value="CONSERVED EXPRESSED OXIDOREDUCTASE (EUROFUNG)-RELATED"/>
    <property type="match status" value="1"/>
</dbReference>
<dbReference type="InterPro" id="IPR036291">
    <property type="entry name" value="NAD(P)-bd_dom_sf"/>
</dbReference>
<dbReference type="Pfam" id="PF22725">
    <property type="entry name" value="GFO_IDH_MocA_C3"/>
    <property type="match status" value="1"/>
</dbReference>
<evidence type="ECO:0000313" key="5">
    <source>
        <dbReference type="EMBL" id="KAI9636610.1"/>
    </source>
</evidence>
<dbReference type="InterPro" id="IPR051317">
    <property type="entry name" value="Gfo/Idh/MocA_oxidoreduct"/>
</dbReference>
<accession>A0AA38H9A2</accession>
<protein>
    <recommendedName>
        <fullName evidence="7">NAD(P)-binding protein</fullName>
    </recommendedName>
</protein>
<comment type="similarity">
    <text evidence="1">Belongs to the Gfo/Idh/MocA family.</text>
</comment>
<evidence type="ECO:0000256" key="1">
    <source>
        <dbReference type="ARBA" id="ARBA00010928"/>
    </source>
</evidence>
<dbReference type="InterPro" id="IPR055170">
    <property type="entry name" value="GFO_IDH_MocA-like_dom"/>
</dbReference>
<reference evidence="5" key="1">
    <citation type="journal article" date="2022" name="G3 (Bethesda)">
        <title>High quality genome of the basidiomycete yeast Dioszegia hungarica PDD-24b-2 isolated from cloud water.</title>
        <authorList>
            <person name="Jarrige D."/>
            <person name="Haridas S."/>
            <person name="Bleykasten-Grosshans C."/>
            <person name="Joly M."/>
            <person name="Nadalig T."/>
            <person name="Sancelme M."/>
            <person name="Vuilleumier S."/>
            <person name="Grigoriev I.V."/>
            <person name="Amato P."/>
            <person name="Bringel F."/>
        </authorList>
    </citation>
    <scope>NUCLEOTIDE SEQUENCE</scope>
    <source>
        <strain evidence="5">PDD-24b-2</strain>
    </source>
</reference>
<dbReference type="InterPro" id="IPR000683">
    <property type="entry name" value="Gfo/Idh/MocA-like_OxRdtase_N"/>
</dbReference>
<gene>
    <name evidence="5" type="ORF">MKK02DRAFT_45315</name>
</gene>
<dbReference type="EMBL" id="JAKWFO010000005">
    <property type="protein sequence ID" value="KAI9636610.1"/>
    <property type="molecule type" value="Genomic_DNA"/>
</dbReference>
<dbReference type="AlphaFoldDB" id="A0AA38H9A2"/>
<proteinExistence type="inferred from homology"/>
<dbReference type="GeneID" id="77732554"/>
<evidence type="ECO:0000259" key="3">
    <source>
        <dbReference type="Pfam" id="PF01408"/>
    </source>
</evidence>
<dbReference type="GO" id="GO:0016491">
    <property type="term" value="F:oxidoreductase activity"/>
    <property type="evidence" value="ECO:0007669"/>
    <property type="project" value="UniProtKB-KW"/>
</dbReference>
<evidence type="ECO:0000313" key="6">
    <source>
        <dbReference type="Proteomes" id="UP001164286"/>
    </source>
</evidence>
<dbReference type="Pfam" id="PF01408">
    <property type="entry name" value="GFO_IDH_MocA"/>
    <property type="match status" value="1"/>
</dbReference>
<feature type="domain" description="Gfo/Idh/MocA-like oxidoreductase N-terminal" evidence="3">
    <location>
        <begin position="8"/>
        <end position="134"/>
    </location>
</feature>
<comment type="caution">
    <text evidence="5">The sequence shown here is derived from an EMBL/GenBank/DDBJ whole genome shotgun (WGS) entry which is preliminary data.</text>
</comment>
<feature type="domain" description="GFO/IDH/MocA-like oxidoreductase" evidence="4">
    <location>
        <begin position="144"/>
        <end position="268"/>
    </location>
</feature>
<organism evidence="5 6">
    <name type="scientific">Dioszegia hungarica</name>
    <dbReference type="NCBI Taxonomy" id="4972"/>
    <lineage>
        <taxon>Eukaryota</taxon>
        <taxon>Fungi</taxon>
        <taxon>Dikarya</taxon>
        <taxon>Basidiomycota</taxon>
        <taxon>Agaricomycotina</taxon>
        <taxon>Tremellomycetes</taxon>
        <taxon>Tremellales</taxon>
        <taxon>Bulleribasidiaceae</taxon>
        <taxon>Dioszegia</taxon>
    </lineage>
</organism>
<dbReference type="RefSeq" id="XP_052946387.1">
    <property type="nucleotide sequence ID" value="XM_053093349.1"/>
</dbReference>
<evidence type="ECO:0008006" key="7">
    <source>
        <dbReference type="Google" id="ProtNLM"/>
    </source>
</evidence>
<dbReference type="GO" id="GO:0000166">
    <property type="term" value="F:nucleotide binding"/>
    <property type="evidence" value="ECO:0007669"/>
    <property type="project" value="InterPro"/>
</dbReference>
<keyword evidence="6" id="KW-1185">Reference proteome</keyword>
<dbReference type="Proteomes" id="UP001164286">
    <property type="component" value="Unassembled WGS sequence"/>
</dbReference>
<dbReference type="PANTHER" id="PTHR43708">
    <property type="entry name" value="CONSERVED EXPRESSED OXIDOREDUCTASE (EUROFUNG)"/>
    <property type="match status" value="1"/>
</dbReference>
<name>A0AA38H9A2_9TREE</name>
<keyword evidence="2" id="KW-0560">Oxidoreductase</keyword>
<dbReference type="SUPFAM" id="SSF55347">
    <property type="entry name" value="Glyceraldehyde-3-phosphate dehydrogenase-like, C-terminal domain"/>
    <property type="match status" value="1"/>
</dbReference>
<dbReference type="Gene3D" id="3.30.360.10">
    <property type="entry name" value="Dihydrodipicolinate Reductase, domain 2"/>
    <property type="match status" value="1"/>
</dbReference>
<dbReference type="Gene3D" id="3.40.50.720">
    <property type="entry name" value="NAD(P)-binding Rossmann-like Domain"/>
    <property type="match status" value="1"/>
</dbReference>
<evidence type="ECO:0000259" key="4">
    <source>
        <dbReference type="Pfam" id="PF22725"/>
    </source>
</evidence>
<evidence type="ECO:0000256" key="2">
    <source>
        <dbReference type="ARBA" id="ARBA00023002"/>
    </source>
</evidence>
<dbReference type="SUPFAM" id="SSF51735">
    <property type="entry name" value="NAD(P)-binding Rossmann-fold domains"/>
    <property type="match status" value="1"/>
</dbReference>